<reference evidence="2 3" key="1">
    <citation type="journal article" date="2011" name="Cell">
        <title>The monarch butterfly genome yields insights into long-distance migration.</title>
        <authorList>
            <person name="Zhan S."/>
            <person name="Merlin C."/>
            <person name="Boore J.L."/>
            <person name="Reppert S.M."/>
        </authorList>
    </citation>
    <scope>NUCLEOTIDE SEQUENCE [LARGE SCALE GENOMIC DNA]</scope>
    <source>
        <strain evidence="2">F-2</strain>
    </source>
</reference>
<evidence type="ECO:0000313" key="2">
    <source>
        <dbReference type="EMBL" id="OWR54048.1"/>
    </source>
</evidence>
<gene>
    <name evidence="2" type="ORF">KGM_201551</name>
</gene>
<name>A0A212FJY2_DANPL</name>
<evidence type="ECO:0000313" key="3">
    <source>
        <dbReference type="Proteomes" id="UP000007151"/>
    </source>
</evidence>
<protein>
    <submittedName>
        <fullName evidence="2">Uncharacterized protein</fullName>
    </submittedName>
</protein>
<proteinExistence type="predicted"/>
<sequence length="74" mass="8420">MTPPLKHWNSLDDKKVSNIKHRAHLRSDSLACVLRGRGYTDKQHDPAAEASMNLNTNTLEPESLSKNRRLKVAR</sequence>
<dbReference type="EMBL" id="AGBW02008191">
    <property type="protein sequence ID" value="OWR54048.1"/>
    <property type="molecule type" value="Genomic_DNA"/>
</dbReference>
<evidence type="ECO:0000256" key="1">
    <source>
        <dbReference type="SAM" id="MobiDB-lite"/>
    </source>
</evidence>
<accession>A0A212FJY2</accession>
<comment type="caution">
    <text evidence="2">The sequence shown here is derived from an EMBL/GenBank/DDBJ whole genome shotgun (WGS) entry which is preliminary data.</text>
</comment>
<dbReference type="Proteomes" id="UP000007151">
    <property type="component" value="Unassembled WGS sequence"/>
</dbReference>
<organism evidence="2 3">
    <name type="scientific">Danaus plexippus plexippus</name>
    <dbReference type="NCBI Taxonomy" id="278856"/>
    <lineage>
        <taxon>Eukaryota</taxon>
        <taxon>Metazoa</taxon>
        <taxon>Ecdysozoa</taxon>
        <taxon>Arthropoda</taxon>
        <taxon>Hexapoda</taxon>
        <taxon>Insecta</taxon>
        <taxon>Pterygota</taxon>
        <taxon>Neoptera</taxon>
        <taxon>Endopterygota</taxon>
        <taxon>Lepidoptera</taxon>
        <taxon>Glossata</taxon>
        <taxon>Ditrysia</taxon>
        <taxon>Papilionoidea</taxon>
        <taxon>Nymphalidae</taxon>
        <taxon>Danainae</taxon>
        <taxon>Danaini</taxon>
        <taxon>Danaina</taxon>
        <taxon>Danaus</taxon>
        <taxon>Danaus</taxon>
    </lineage>
</organism>
<keyword evidence="3" id="KW-1185">Reference proteome</keyword>
<feature type="region of interest" description="Disordered" evidence="1">
    <location>
        <begin position="41"/>
        <end position="74"/>
    </location>
</feature>
<dbReference type="InParanoid" id="A0A212FJY2"/>
<dbReference type="KEGG" id="dpl:KGM_201551"/>
<dbReference type="AlphaFoldDB" id="A0A212FJY2"/>